<organism evidence="1 2">
    <name type="scientific">Hymenobacter fastidiosus</name>
    <dbReference type="NCBI Taxonomy" id="486264"/>
    <lineage>
        <taxon>Bacteria</taxon>
        <taxon>Pseudomonadati</taxon>
        <taxon>Bacteroidota</taxon>
        <taxon>Cytophagia</taxon>
        <taxon>Cytophagales</taxon>
        <taxon>Hymenobacteraceae</taxon>
        <taxon>Hymenobacter</taxon>
    </lineage>
</organism>
<reference evidence="2" key="1">
    <citation type="journal article" date="2019" name="Int. J. Syst. Evol. Microbiol.">
        <title>The Global Catalogue of Microorganisms (GCM) 10K type strain sequencing project: providing services to taxonomists for standard genome sequencing and annotation.</title>
        <authorList>
            <consortium name="The Broad Institute Genomics Platform"/>
            <consortium name="The Broad Institute Genome Sequencing Center for Infectious Disease"/>
            <person name="Wu L."/>
            <person name="Ma J."/>
        </authorList>
    </citation>
    <scope>NUCLEOTIDE SEQUENCE [LARGE SCALE GENOMIC DNA]</scope>
    <source>
        <strain evidence="2">JCM 17224</strain>
    </source>
</reference>
<dbReference type="EMBL" id="BAABDJ010000031">
    <property type="protein sequence ID" value="GAA4012139.1"/>
    <property type="molecule type" value="Genomic_DNA"/>
</dbReference>
<evidence type="ECO:0000313" key="2">
    <source>
        <dbReference type="Proteomes" id="UP001500567"/>
    </source>
</evidence>
<proteinExistence type="predicted"/>
<comment type="caution">
    <text evidence="1">The sequence shown here is derived from an EMBL/GenBank/DDBJ whole genome shotgun (WGS) entry which is preliminary data.</text>
</comment>
<name>A0ABP7SIT7_9BACT</name>
<sequence length="97" mass="11507">MIMETLAAIYPPLSLWHCRVCGLAYEESPWGLDDQTPDFTFCECCGAEFGYHDYSPAGARRHRERWLKDGASWFYPNLKPADWQPERQLEYIPERYR</sequence>
<evidence type="ECO:0008006" key="3">
    <source>
        <dbReference type="Google" id="ProtNLM"/>
    </source>
</evidence>
<gene>
    <name evidence="1" type="ORF">GCM10022408_25940</name>
</gene>
<protein>
    <recommendedName>
        <fullName evidence="3">Rubredoxin-like domain-containing protein</fullName>
    </recommendedName>
</protein>
<accession>A0ABP7SIT7</accession>
<dbReference type="Proteomes" id="UP001500567">
    <property type="component" value="Unassembled WGS sequence"/>
</dbReference>
<evidence type="ECO:0000313" key="1">
    <source>
        <dbReference type="EMBL" id="GAA4012139.1"/>
    </source>
</evidence>
<keyword evidence="2" id="KW-1185">Reference proteome</keyword>